<protein>
    <submittedName>
        <fullName evidence="7">Lon proteolytic domain-containing protein</fullName>
    </submittedName>
</protein>
<evidence type="ECO:0000256" key="3">
    <source>
        <dbReference type="SAM" id="Phobius"/>
    </source>
</evidence>
<dbReference type="InterPro" id="IPR027417">
    <property type="entry name" value="P-loop_NTPase"/>
</dbReference>
<dbReference type="InterPro" id="IPR020568">
    <property type="entry name" value="Ribosomal_Su5_D2-typ_SF"/>
</dbReference>
<name>A0A183CHC3_GLOPA</name>
<feature type="domain" description="Lon proteolytic" evidence="5">
    <location>
        <begin position="292"/>
        <end position="381"/>
    </location>
</feature>
<dbReference type="GO" id="GO:0004252">
    <property type="term" value="F:serine-type endopeptidase activity"/>
    <property type="evidence" value="ECO:0007669"/>
    <property type="project" value="InterPro"/>
</dbReference>
<dbReference type="InterPro" id="IPR003959">
    <property type="entry name" value="ATPase_AAA_core"/>
</dbReference>
<feature type="compositionally biased region" description="Polar residues" evidence="2">
    <location>
        <begin position="1"/>
        <end position="11"/>
    </location>
</feature>
<organism evidence="6 7">
    <name type="scientific">Globodera pallida</name>
    <name type="common">Potato cyst nematode worm</name>
    <name type="synonym">Heterodera pallida</name>
    <dbReference type="NCBI Taxonomy" id="36090"/>
    <lineage>
        <taxon>Eukaryota</taxon>
        <taxon>Metazoa</taxon>
        <taxon>Ecdysozoa</taxon>
        <taxon>Nematoda</taxon>
        <taxon>Chromadorea</taxon>
        <taxon>Rhabditida</taxon>
        <taxon>Tylenchina</taxon>
        <taxon>Tylenchomorpha</taxon>
        <taxon>Tylenchoidea</taxon>
        <taxon>Heteroderidae</taxon>
        <taxon>Heteroderinae</taxon>
        <taxon>Globodera</taxon>
    </lineage>
</organism>
<evidence type="ECO:0000313" key="6">
    <source>
        <dbReference type="Proteomes" id="UP000050741"/>
    </source>
</evidence>
<dbReference type="GO" id="GO:0003697">
    <property type="term" value="F:single-stranded DNA binding"/>
    <property type="evidence" value="ECO:0007669"/>
    <property type="project" value="TreeGrafter"/>
</dbReference>
<evidence type="ECO:0000259" key="4">
    <source>
        <dbReference type="Pfam" id="PF00004"/>
    </source>
</evidence>
<reference evidence="7" key="2">
    <citation type="submission" date="2016-06" db="UniProtKB">
        <authorList>
            <consortium name="WormBaseParasite"/>
        </authorList>
    </citation>
    <scope>IDENTIFICATION</scope>
</reference>
<dbReference type="GO" id="GO:0016887">
    <property type="term" value="F:ATP hydrolysis activity"/>
    <property type="evidence" value="ECO:0007669"/>
    <property type="project" value="InterPro"/>
</dbReference>
<keyword evidence="3" id="KW-0472">Membrane</keyword>
<dbReference type="Pfam" id="PF00004">
    <property type="entry name" value="AAA"/>
    <property type="match status" value="1"/>
</dbReference>
<dbReference type="GO" id="GO:0042765">
    <property type="term" value="C:GPI-anchor transamidase complex"/>
    <property type="evidence" value="ECO:0007669"/>
    <property type="project" value="InterPro"/>
</dbReference>
<evidence type="ECO:0000313" key="7">
    <source>
        <dbReference type="WBParaSite" id="GPLIN_001227900"/>
    </source>
</evidence>
<keyword evidence="1" id="KW-0645">Protease</keyword>
<keyword evidence="3" id="KW-1133">Transmembrane helix</keyword>
<keyword evidence="3" id="KW-0812">Transmembrane</keyword>
<feature type="domain" description="ATPase AAA-type core" evidence="4">
    <location>
        <begin position="98"/>
        <end position="205"/>
    </location>
</feature>
<dbReference type="InterPro" id="IPR019540">
    <property type="entry name" value="PtdIno-glycan_biosynth_class_S"/>
</dbReference>
<feature type="region of interest" description="Disordered" evidence="2">
    <location>
        <begin position="1"/>
        <end position="35"/>
    </location>
</feature>
<dbReference type="Gene3D" id="3.30.230.10">
    <property type="match status" value="1"/>
</dbReference>
<sequence length="708" mass="78837">MGNTTSTSTLEGTIIRQRRSAAQNRPNEDREPIPEDIENFESSTTVENNFMHVRERLDFVGLQELKKTITEMRAVGTMWNICLRGTKEIGIIDVSRKIALALNRRHASFSLRGMKEASEINGSRSRTGKLLDSLRSGGVANPVIVIEDIDKIGADQITSALVNMLDGDKNAECYDHYLGRTIDLSKVLFMCTANNMHEIPWPLRKLVEPIEMEPYLDEEKIQIARVHLIPKCRNEFALTHQQMHIADNAMEELIKFYCREQGIGRAIVLQQAEGLTLQNVINKEELHKYVGPPKFNSDVLYAVVPIGGHMGKSGTSAGIAIVSALLSFALRKSVAQSTAMTGQISLGGIVGGIGGLRAKISAAKRAGLRTVIVPRIRRPNRPNIVQNSLSNKRTLKSARIIAKFGRETKWCHTVPRSPALLIKSIRGKNFKEIGVEVLISAEHLWDFSLSDFVSDRRKESPAIVDIDSSDQQMPASLCSELDRLMGSAPLNRESLLKFAVFWPPFDAAMDIRLTHNGKSTVGLAIASWGGLFIPPQFADDENAVSATLLNALLAVLQFQFSVRPIADGGAVMVSTQMFKETLLQHKRRLVVENLVQTLRTLNALHKLSENIDDLVIPDEAFNDLADGNHFDSESSAEARRLAERANTDPSLLELLNFPSEQKYGVYVPLFLPLLVPLLQPFALFAIFLLLKLKKRRRRTTEDEKAKNE</sequence>
<dbReference type="InterPro" id="IPR008269">
    <property type="entry name" value="Lon_proteolytic"/>
</dbReference>
<reference evidence="6" key="1">
    <citation type="submission" date="2014-05" db="EMBL/GenBank/DDBJ databases">
        <title>The genome and life-stage specific transcriptomes of Globodera pallida elucidate key aspects of plant parasitism by a cyst nematode.</title>
        <authorList>
            <person name="Cotton J.A."/>
            <person name="Lilley C.J."/>
            <person name="Jones L.M."/>
            <person name="Kikuchi T."/>
            <person name="Reid A.J."/>
            <person name="Thorpe P."/>
            <person name="Tsai I.J."/>
            <person name="Beasley H."/>
            <person name="Blok V."/>
            <person name="Cock P.J.A."/>
            <person name="Van den Akker S.E."/>
            <person name="Holroyd N."/>
            <person name="Hunt M."/>
            <person name="Mantelin S."/>
            <person name="Naghra H."/>
            <person name="Pain A."/>
            <person name="Palomares-Rius J.E."/>
            <person name="Zarowiecki M."/>
            <person name="Berriman M."/>
            <person name="Jones J.T."/>
            <person name="Urwin P.E."/>
        </authorList>
    </citation>
    <scope>NUCLEOTIDE SEQUENCE [LARGE SCALE GENOMIC DNA]</scope>
    <source>
        <strain evidence="6">Lindley</strain>
    </source>
</reference>
<keyword evidence="1" id="KW-0378">Hydrolase</keyword>
<dbReference type="AlphaFoldDB" id="A0A183CHC3"/>
<proteinExistence type="predicted"/>
<dbReference type="InterPro" id="IPR027065">
    <property type="entry name" value="Lon_Prtase"/>
</dbReference>
<evidence type="ECO:0000256" key="1">
    <source>
        <dbReference type="ARBA" id="ARBA00022670"/>
    </source>
</evidence>
<feature type="transmembrane region" description="Helical" evidence="3">
    <location>
        <begin position="665"/>
        <end position="690"/>
    </location>
</feature>
<dbReference type="GO" id="GO:0006515">
    <property type="term" value="P:protein quality control for misfolded or incompletely synthesized proteins"/>
    <property type="evidence" value="ECO:0007669"/>
    <property type="project" value="TreeGrafter"/>
</dbReference>
<dbReference type="GO" id="GO:0005759">
    <property type="term" value="C:mitochondrial matrix"/>
    <property type="evidence" value="ECO:0007669"/>
    <property type="project" value="TreeGrafter"/>
</dbReference>
<dbReference type="SUPFAM" id="SSF52540">
    <property type="entry name" value="P-loop containing nucleoside triphosphate hydrolases"/>
    <property type="match status" value="1"/>
</dbReference>
<dbReference type="PANTHER" id="PTHR43718">
    <property type="entry name" value="LON PROTEASE"/>
    <property type="match status" value="1"/>
</dbReference>
<dbReference type="GO" id="GO:0004176">
    <property type="term" value="F:ATP-dependent peptidase activity"/>
    <property type="evidence" value="ECO:0007669"/>
    <property type="project" value="InterPro"/>
</dbReference>
<dbReference type="Gene3D" id="3.40.50.300">
    <property type="entry name" value="P-loop containing nucleotide triphosphate hydrolases"/>
    <property type="match status" value="1"/>
</dbReference>
<dbReference type="Pfam" id="PF05362">
    <property type="entry name" value="Lon_C"/>
    <property type="match status" value="1"/>
</dbReference>
<accession>A0A183CHC3</accession>
<dbReference type="GO" id="GO:0016255">
    <property type="term" value="P:attachment of GPI anchor to protein"/>
    <property type="evidence" value="ECO:0007669"/>
    <property type="project" value="InterPro"/>
</dbReference>
<dbReference type="InterPro" id="IPR014721">
    <property type="entry name" value="Ribsml_uS5_D2-typ_fold_subgr"/>
</dbReference>
<dbReference type="Proteomes" id="UP000050741">
    <property type="component" value="Unassembled WGS sequence"/>
</dbReference>
<dbReference type="GO" id="GO:0006506">
    <property type="term" value="P:GPI anchor biosynthetic process"/>
    <property type="evidence" value="ECO:0007669"/>
    <property type="project" value="UniProtKB-UniPathway"/>
</dbReference>
<dbReference type="Pfam" id="PF10510">
    <property type="entry name" value="PIG-S"/>
    <property type="match status" value="1"/>
</dbReference>
<evidence type="ECO:0000259" key="5">
    <source>
        <dbReference type="Pfam" id="PF05362"/>
    </source>
</evidence>
<dbReference type="UniPathway" id="UPA00196"/>
<dbReference type="GO" id="GO:0005524">
    <property type="term" value="F:ATP binding"/>
    <property type="evidence" value="ECO:0007669"/>
    <property type="project" value="InterPro"/>
</dbReference>
<dbReference type="PANTHER" id="PTHR43718:SF2">
    <property type="entry name" value="LON PROTEASE HOMOLOG, MITOCHONDRIAL"/>
    <property type="match status" value="1"/>
</dbReference>
<evidence type="ECO:0000256" key="2">
    <source>
        <dbReference type="SAM" id="MobiDB-lite"/>
    </source>
</evidence>
<dbReference type="GO" id="GO:0051131">
    <property type="term" value="P:chaperone-mediated protein complex assembly"/>
    <property type="evidence" value="ECO:0007669"/>
    <property type="project" value="TreeGrafter"/>
</dbReference>
<dbReference type="SUPFAM" id="SSF54211">
    <property type="entry name" value="Ribosomal protein S5 domain 2-like"/>
    <property type="match status" value="1"/>
</dbReference>
<dbReference type="WBParaSite" id="GPLIN_001227900">
    <property type="protein sequence ID" value="GPLIN_001227900"/>
    <property type="gene ID" value="GPLIN_001227900"/>
</dbReference>
<dbReference type="GO" id="GO:0007005">
    <property type="term" value="P:mitochondrion organization"/>
    <property type="evidence" value="ECO:0007669"/>
    <property type="project" value="TreeGrafter"/>
</dbReference>
<keyword evidence="6" id="KW-1185">Reference proteome</keyword>